<keyword evidence="11" id="KW-1185">Reference proteome</keyword>
<keyword evidence="8 9" id="KW-0472">Membrane</keyword>
<dbReference type="EMBL" id="JAKUDN010000002">
    <property type="protein sequence ID" value="MCP8352157.1"/>
    <property type="molecule type" value="Genomic_DNA"/>
</dbReference>
<dbReference type="PANTHER" id="PTHR32024:SF2">
    <property type="entry name" value="TRK SYSTEM POTASSIUM UPTAKE PROTEIN TRKG-RELATED"/>
    <property type="match status" value="1"/>
</dbReference>
<evidence type="ECO:0000313" key="11">
    <source>
        <dbReference type="Proteomes" id="UP001320768"/>
    </source>
</evidence>
<comment type="subcellular location">
    <subcellularLocation>
        <location evidence="1">Cell membrane</location>
        <topology evidence="1">Multi-pass membrane protein</topology>
    </subcellularLocation>
</comment>
<keyword evidence="7" id="KW-0406">Ion transport</keyword>
<feature type="transmembrane region" description="Helical" evidence="9">
    <location>
        <begin position="70"/>
        <end position="90"/>
    </location>
</feature>
<evidence type="ECO:0000256" key="2">
    <source>
        <dbReference type="ARBA" id="ARBA00009137"/>
    </source>
</evidence>
<protein>
    <recommendedName>
        <fullName evidence="12">TrkH family potassium uptake protein</fullName>
    </recommendedName>
</protein>
<feature type="transmembrane region" description="Helical" evidence="9">
    <location>
        <begin position="133"/>
        <end position="160"/>
    </location>
</feature>
<feature type="transmembrane region" description="Helical" evidence="9">
    <location>
        <begin position="271"/>
        <end position="288"/>
    </location>
</feature>
<comment type="similarity">
    <text evidence="2">Belongs to the TrkH potassium transport family.</text>
</comment>
<dbReference type="Pfam" id="PF02386">
    <property type="entry name" value="TrkH"/>
    <property type="match status" value="1"/>
</dbReference>
<dbReference type="PANTHER" id="PTHR32024">
    <property type="entry name" value="TRK SYSTEM POTASSIUM UPTAKE PROTEIN TRKG-RELATED"/>
    <property type="match status" value="1"/>
</dbReference>
<comment type="caution">
    <text evidence="10">The sequence shown here is derived from an EMBL/GenBank/DDBJ whole genome shotgun (WGS) entry which is preliminary data.</text>
</comment>
<proteinExistence type="inferred from homology"/>
<keyword evidence="6 9" id="KW-1133">Transmembrane helix</keyword>
<reference evidence="10 11" key="1">
    <citation type="journal article" date="2022" name="Nat. Microbiol.">
        <title>The microbiome of a bacterivorous marine choanoflagellate contains a resource-demanding obligate bacterial associate.</title>
        <authorList>
            <person name="Needham D.M."/>
            <person name="Poirier C."/>
            <person name="Bachy C."/>
            <person name="George E.E."/>
            <person name="Wilken S."/>
            <person name="Yung C.C.M."/>
            <person name="Limardo A.J."/>
            <person name="Morando M."/>
            <person name="Sudek L."/>
            <person name="Malmstrom R.R."/>
            <person name="Keeling P.J."/>
            <person name="Santoro A.E."/>
            <person name="Worden A.Z."/>
        </authorList>
    </citation>
    <scope>NUCLEOTIDE SEQUENCE [LARGE SCALE GENOMIC DNA]</scope>
    <source>
        <strain evidence="10 11">Comchoano-2</strain>
    </source>
</reference>
<evidence type="ECO:0000256" key="1">
    <source>
        <dbReference type="ARBA" id="ARBA00004651"/>
    </source>
</evidence>
<feature type="transmembrane region" description="Helical" evidence="9">
    <location>
        <begin position="12"/>
        <end position="31"/>
    </location>
</feature>
<evidence type="ECO:0000256" key="6">
    <source>
        <dbReference type="ARBA" id="ARBA00022989"/>
    </source>
</evidence>
<feature type="transmembrane region" description="Helical" evidence="9">
    <location>
        <begin position="440"/>
        <end position="460"/>
    </location>
</feature>
<feature type="transmembrane region" description="Helical" evidence="9">
    <location>
        <begin position="181"/>
        <end position="206"/>
    </location>
</feature>
<dbReference type="RefSeq" id="WP_258569266.1">
    <property type="nucleotide sequence ID" value="NZ_JAKUDN010000002.1"/>
</dbReference>
<name>A0ABT1L4R3_9GAMM</name>
<dbReference type="Proteomes" id="UP001320768">
    <property type="component" value="Unassembled WGS sequence"/>
</dbReference>
<accession>A0ABT1L4R3</accession>
<keyword evidence="4" id="KW-1003">Cell membrane</keyword>
<sequence>MSLGGAVSLSAMIVQAYMVSWVVPAGVAMYYQEYEQAWLFVGLLFFFGSFLGMVRWVFGAMAGDTGNGSLVVVLTWLGVSLVSSIPFLMYGSTHYSTAWVESVSALTTTGIEFVGSIQEWPKALLWYRQQLEWIGGAGIIILMLSLLALHEGALLSVYYGEYGSDVRDVRVTPRLKSTARSVCFIYGVFWSACSLCYMLGGVPLYYAMLEAMATVSTGGFSVIGMVGEVTATQQWVAIVFMLLGAVGFHVHYQVLYRWVKQAYFRCSEVRGLLLLVGIGYMFCALLSANESIARTVFDVVAFATTTGFETELHLSSPFLALFFMVLGLVGGAAGSTAGGIKIVRFYVLMQEAKFFLLRCIQPNIVKTVFVDGRALSGTYVSSIRGYIFLFLCTMLLGLFFLVSTGMPIDLAFGWLCATVTNVGASTQALSPGDLTGIQKLGVSCIMLLGRVEMAVFLVLFMPQFWQIK</sequence>
<gene>
    <name evidence="10" type="ORF">MKS91_02500</name>
</gene>
<keyword evidence="3" id="KW-0813">Transport</keyword>
<evidence type="ECO:0000256" key="9">
    <source>
        <dbReference type="SAM" id="Phobius"/>
    </source>
</evidence>
<evidence type="ECO:0000256" key="5">
    <source>
        <dbReference type="ARBA" id="ARBA00022692"/>
    </source>
</evidence>
<evidence type="ECO:0000256" key="8">
    <source>
        <dbReference type="ARBA" id="ARBA00023136"/>
    </source>
</evidence>
<evidence type="ECO:0000256" key="7">
    <source>
        <dbReference type="ARBA" id="ARBA00023065"/>
    </source>
</evidence>
<evidence type="ECO:0000313" key="10">
    <source>
        <dbReference type="EMBL" id="MCP8352157.1"/>
    </source>
</evidence>
<feature type="transmembrane region" description="Helical" evidence="9">
    <location>
        <begin position="37"/>
        <end position="58"/>
    </location>
</feature>
<evidence type="ECO:0008006" key="12">
    <source>
        <dbReference type="Google" id="ProtNLM"/>
    </source>
</evidence>
<feature type="transmembrane region" description="Helical" evidence="9">
    <location>
        <begin position="383"/>
        <end position="402"/>
    </location>
</feature>
<evidence type="ECO:0000256" key="4">
    <source>
        <dbReference type="ARBA" id="ARBA00022475"/>
    </source>
</evidence>
<keyword evidence="5 9" id="KW-0812">Transmembrane</keyword>
<evidence type="ECO:0000256" key="3">
    <source>
        <dbReference type="ARBA" id="ARBA00022448"/>
    </source>
</evidence>
<dbReference type="InterPro" id="IPR003445">
    <property type="entry name" value="Cat_transpt"/>
</dbReference>
<feature type="transmembrane region" description="Helical" evidence="9">
    <location>
        <begin position="235"/>
        <end position="259"/>
    </location>
</feature>
<organism evidence="10 11">
    <name type="scientific">Candidatus Synchoanobacter obligatus</name>
    <dbReference type="NCBI Taxonomy" id="2919597"/>
    <lineage>
        <taxon>Bacteria</taxon>
        <taxon>Pseudomonadati</taxon>
        <taxon>Pseudomonadota</taxon>
        <taxon>Gammaproteobacteria</taxon>
        <taxon>Candidatus Comchoanobacterales</taxon>
        <taxon>Candidatus Comchoanobacteraceae</taxon>
        <taxon>Candidatus Synchoanobacter</taxon>
    </lineage>
</organism>
<feature type="transmembrane region" description="Helical" evidence="9">
    <location>
        <begin position="318"/>
        <end position="340"/>
    </location>
</feature>